<accession>A0A317PYR9</accession>
<dbReference type="RefSeq" id="WP_110026667.1">
    <property type="nucleotide sequence ID" value="NZ_QGTS01000009.1"/>
</dbReference>
<name>A0A317PYR9_9ENTR</name>
<evidence type="ECO:0000313" key="2">
    <source>
        <dbReference type="Proteomes" id="UP000246744"/>
    </source>
</evidence>
<evidence type="ECO:0000313" key="1">
    <source>
        <dbReference type="EMBL" id="PWW07001.1"/>
    </source>
</evidence>
<dbReference type="OrthoDB" id="509040at2"/>
<proteinExistence type="predicted"/>
<dbReference type="Pfam" id="PF13990">
    <property type="entry name" value="YjcZ"/>
    <property type="match status" value="1"/>
</dbReference>
<organism evidence="1 2">
    <name type="scientific">Mangrovibacter plantisponsor</name>
    <dbReference type="NCBI Taxonomy" id="451513"/>
    <lineage>
        <taxon>Bacteria</taxon>
        <taxon>Pseudomonadati</taxon>
        <taxon>Pseudomonadota</taxon>
        <taxon>Gammaproteobacteria</taxon>
        <taxon>Enterobacterales</taxon>
        <taxon>Enterobacteriaceae</taxon>
        <taxon>Mangrovibacter</taxon>
    </lineage>
</organism>
<keyword evidence="2" id="KW-1185">Reference proteome</keyword>
<dbReference type="InterPro" id="IPR025599">
    <property type="entry name" value="YjcZ"/>
</dbReference>
<sequence length="294" mass="33615">MTYSSLIEIPEETLECINGKFVVDLASDIDLRRERHRHPQSNQFWVHLQAVFRQKLPAGQILHGSEAAMNHGDANLAWLQWFLSKMALSQFTLASLTARIQVLRASCPPGHEREKHLLQLQTLVSQRQQRLAAQLEKSDSLNQAQVHCEQVFARWRTGHYQRFSPAARCYIALEELRWGMFGDVCRAQQSIHSHSLVEFVRERAIAQLACDIGASARTRHFYHQWLTFPPATGMMDLKALLSWLGDWCHGEYQPVTWSVTQSWQNIALGMPRICSASRLAGSMVDEIFHLADAD</sequence>
<dbReference type="AlphaFoldDB" id="A0A317PYR9"/>
<gene>
    <name evidence="1" type="ORF">DES37_109121</name>
</gene>
<comment type="caution">
    <text evidence="1">The sequence shown here is derived from an EMBL/GenBank/DDBJ whole genome shotgun (WGS) entry which is preliminary data.</text>
</comment>
<dbReference type="Proteomes" id="UP000246744">
    <property type="component" value="Unassembled WGS sequence"/>
</dbReference>
<reference evidence="1 2" key="1">
    <citation type="submission" date="2018-05" db="EMBL/GenBank/DDBJ databases">
        <title>Genomic Encyclopedia of Type Strains, Phase IV (KMG-IV): sequencing the most valuable type-strain genomes for metagenomic binning, comparative biology and taxonomic classification.</title>
        <authorList>
            <person name="Goeker M."/>
        </authorList>
    </citation>
    <scope>NUCLEOTIDE SEQUENCE [LARGE SCALE GENOMIC DNA]</scope>
    <source>
        <strain evidence="1 2">DSM 19579</strain>
    </source>
</reference>
<protein>
    <submittedName>
        <fullName evidence="1">YjcZ-like protein</fullName>
    </submittedName>
</protein>
<dbReference type="EMBL" id="QGTS01000009">
    <property type="protein sequence ID" value="PWW07001.1"/>
    <property type="molecule type" value="Genomic_DNA"/>
</dbReference>